<gene>
    <name evidence="3" type="ORF">B0T23DRAFT_50312</name>
</gene>
<dbReference type="Proteomes" id="UP001285908">
    <property type="component" value="Unassembled WGS sequence"/>
</dbReference>
<keyword evidence="4" id="KW-1185">Reference proteome</keyword>
<evidence type="ECO:0000313" key="4">
    <source>
        <dbReference type="Proteomes" id="UP001285908"/>
    </source>
</evidence>
<sequence>MPSLFLTPVCAVSAVVSVSRSGWHLTIESSSGYFWKLAPTSTILLIGLLLVFRLGLLVLRVGLRLNLEQVPHPRPQNWFLSHQNGHRSPNAQLHPPSITPTPGAGRSLLPAHLSLSFIAVFHLEGAFSPSFHLLVFLPLFSPSTLANTLADQEQIAGAVNTTSNTRPAPAGKDRIPTSVLMESASSTTW</sequence>
<keyword evidence="2" id="KW-1133">Transmembrane helix</keyword>
<accession>A0AAJ0MM23</accession>
<dbReference type="GeneID" id="87878999"/>
<evidence type="ECO:0000313" key="3">
    <source>
        <dbReference type="EMBL" id="KAK3485555.1"/>
    </source>
</evidence>
<comment type="caution">
    <text evidence="3">The sequence shown here is derived from an EMBL/GenBank/DDBJ whole genome shotgun (WGS) entry which is preliminary data.</text>
</comment>
<dbReference type="RefSeq" id="XP_062688459.1">
    <property type="nucleotide sequence ID" value="XM_062841377.1"/>
</dbReference>
<evidence type="ECO:0000256" key="1">
    <source>
        <dbReference type="SAM" id="MobiDB-lite"/>
    </source>
</evidence>
<keyword evidence="2" id="KW-0812">Transmembrane</keyword>
<reference evidence="3 4" key="1">
    <citation type="journal article" date="2023" name="Mol. Phylogenet. Evol.">
        <title>Genome-scale phylogeny and comparative genomics of the fungal order Sordariales.</title>
        <authorList>
            <person name="Hensen N."/>
            <person name="Bonometti L."/>
            <person name="Westerberg I."/>
            <person name="Brannstrom I.O."/>
            <person name="Guillou S."/>
            <person name="Cros-Aarteil S."/>
            <person name="Calhoun S."/>
            <person name="Haridas S."/>
            <person name="Kuo A."/>
            <person name="Mondo S."/>
            <person name="Pangilinan J."/>
            <person name="Riley R."/>
            <person name="LaButti K."/>
            <person name="Andreopoulos B."/>
            <person name="Lipzen A."/>
            <person name="Chen C."/>
            <person name="Yan M."/>
            <person name="Daum C."/>
            <person name="Ng V."/>
            <person name="Clum A."/>
            <person name="Steindorff A."/>
            <person name="Ohm R.A."/>
            <person name="Martin F."/>
            <person name="Silar P."/>
            <person name="Natvig D.O."/>
            <person name="Lalanne C."/>
            <person name="Gautier V."/>
            <person name="Ament-Velasquez S.L."/>
            <person name="Kruys A."/>
            <person name="Hutchinson M.I."/>
            <person name="Powell A.J."/>
            <person name="Barry K."/>
            <person name="Miller A.N."/>
            <person name="Grigoriev I.V."/>
            <person name="Debuchy R."/>
            <person name="Gladieux P."/>
            <person name="Hiltunen Thoren M."/>
            <person name="Johannesson H."/>
        </authorList>
    </citation>
    <scope>NUCLEOTIDE SEQUENCE [LARGE SCALE GENOMIC DNA]</scope>
    <source>
        <strain evidence="3 4">FGSC 10403</strain>
    </source>
</reference>
<feature type="transmembrane region" description="Helical" evidence="2">
    <location>
        <begin position="37"/>
        <end position="59"/>
    </location>
</feature>
<dbReference type="AlphaFoldDB" id="A0AAJ0MM23"/>
<name>A0AAJ0MM23_9PEZI</name>
<feature type="region of interest" description="Disordered" evidence="1">
    <location>
        <begin position="161"/>
        <end position="189"/>
    </location>
</feature>
<dbReference type="EMBL" id="JAULSX010000010">
    <property type="protein sequence ID" value="KAK3485555.1"/>
    <property type="molecule type" value="Genomic_DNA"/>
</dbReference>
<keyword evidence="2" id="KW-0472">Membrane</keyword>
<protein>
    <submittedName>
        <fullName evidence="3">Uncharacterized protein</fullName>
    </submittedName>
</protein>
<evidence type="ECO:0000256" key="2">
    <source>
        <dbReference type="SAM" id="Phobius"/>
    </source>
</evidence>
<organism evidence="3 4">
    <name type="scientific">Neurospora hispaniola</name>
    <dbReference type="NCBI Taxonomy" id="588809"/>
    <lineage>
        <taxon>Eukaryota</taxon>
        <taxon>Fungi</taxon>
        <taxon>Dikarya</taxon>
        <taxon>Ascomycota</taxon>
        <taxon>Pezizomycotina</taxon>
        <taxon>Sordariomycetes</taxon>
        <taxon>Sordariomycetidae</taxon>
        <taxon>Sordariales</taxon>
        <taxon>Sordariaceae</taxon>
        <taxon>Neurospora</taxon>
    </lineage>
</organism>
<proteinExistence type="predicted"/>